<evidence type="ECO:0000256" key="15">
    <source>
        <dbReference type="ARBA" id="ARBA00023136"/>
    </source>
</evidence>
<dbReference type="GO" id="GO:0005758">
    <property type="term" value="C:mitochondrial intermembrane space"/>
    <property type="evidence" value="ECO:0007669"/>
    <property type="project" value="UniProtKB-SubCell"/>
</dbReference>
<dbReference type="EC" id="3.4.21.108" evidence="5"/>
<dbReference type="SMART" id="SM00228">
    <property type="entry name" value="PDZ"/>
    <property type="match status" value="1"/>
</dbReference>
<dbReference type="FunFam" id="2.40.10.120:FF:000004">
    <property type="entry name" value="Serine protease HTRA2, mitochondrial"/>
    <property type="match status" value="1"/>
</dbReference>
<accession>A0A836EA77</accession>
<proteinExistence type="inferred from homology"/>
<evidence type="ECO:0000256" key="4">
    <source>
        <dbReference type="ARBA" id="ARBA00010541"/>
    </source>
</evidence>
<evidence type="ECO:0000259" key="19">
    <source>
        <dbReference type="PROSITE" id="PS50106"/>
    </source>
</evidence>
<dbReference type="AlphaFoldDB" id="A0A836EA77"/>
<comment type="function">
    <text evidence="18">Serine protease that shows proteolytic activity against a non-specific substrate beta-casein. Promotes or induces cell death either by direct binding to and inhibition of BIRC proteins (also called inhibitor of apoptosis proteins, IAPs), leading to an increase in caspase activity, or by a BIRC inhibition-independent, caspase-independent and serine protease activity-dependent mechanism. Can antagonize antiapoptotic activity of th/Diap1 by directly inducing the degradation of th/Diap1.</text>
</comment>
<evidence type="ECO:0000256" key="6">
    <source>
        <dbReference type="ARBA" id="ARBA00016929"/>
    </source>
</evidence>
<evidence type="ECO:0000256" key="16">
    <source>
        <dbReference type="ARBA" id="ARBA00023145"/>
    </source>
</evidence>
<dbReference type="InterPro" id="IPR036034">
    <property type="entry name" value="PDZ_sf"/>
</dbReference>
<keyword evidence="11" id="KW-0720">Serine protease</keyword>
<dbReference type="InterPro" id="IPR001940">
    <property type="entry name" value="Peptidase_S1C"/>
</dbReference>
<dbReference type="GO" id="GO:0004252">
    <property type="term" value="F:serine-type endopeptidase activity"/>
    <property type="evidence" value="ECO:0007669"/>
    <property type="project" value="InterPro"/>
</dbReference>
<keyword evidence="15" id="KW-0472">Membrane</keyword>
<dbReference type="GO" id="GO:0006915">
    <property type="term" value="P:apoptotic process"/>
    <property type="evidence" value="ECO:0007669"/>
    <property type="project" value="UniProtKB-KW"/>
</dbReference>
<feature type="domain" description="PDZ" evidence="19">
    <location>
        <begin position="321"/>
        <end position="424"/>
    </location>
</feature>
<dbReference type="InterPro" id="IPR009003">
    <property type="entry name" value="Peptidase_S1_PA"/>
</dbReference>
<gene>
    <name evidence="20" type="primary">Htra2</name>
    <name evidence="20" type="ORF">G6Z75_0008157</name>
</gene>
<evidence type="ECO:0000313" key="21">
    <source>
        <dbReference type="Proteomes" id="UP000667349"/>
    </source>
</evidence>
<name>A0A836EA77_9HYME</name>
<reference evidence="20" key="1">
    <citation type="submission" date="2020-02" db="EMBL/GenBank/DDBJ databases">
        <title>Relaxed selection underlies rapid genomic changes in the transitions from sociality to social parasitism in ants.</title>
        <authorList>
            <person name="Bi X."/>
        </authorList>
    </citation>
    <scope>NUCLEOTIDE SEQUENCE</scope>
    <source>
        <strain evidence="20">BGI-DK2013a</strain>
        <tissue evidence="20">Whole body</tissue>
    </source>
</reference>
<evidence type="ECO:0000256" key="10">
    <source>
        <dbReference type="ARBA" id="ARBA00022801"/>
    </source>
</evidence>
<comment type="caution">
    <text evidence="20">The sequence shown here is derived from an EMBL/GenBank/DDBJ whole genome shotgun (WGS) entry which is preliminary data.</text>
</comment>
<evidence type="ECO:0000256" key="7">
    <source>
        <dbReference type="ARBA" id="ARBA00022670"/>
    </source>
</evidence>
<keyword evidence="13" id="KW-1133">Transmembrane helix</keyword>
<evidence type="ECO:0000256" key="3">
    <source>
        <dbReference type="ARBA" id="ARBA00004375"/>
    </source>
</evidence>
<dbReference type="PROSITE" id="PS50106">
    <property type="entry name" value="PDZ"/>
    <property type="match status" value="1"/>
</dbReference>
<dbReference type="InterPro" id="IPR001478">
    <property type="entry name" value="PDZ"/>
</dbReference>
<feature type="non-terminal residue" evidence="20">
    <location>
        <position position="436"/>
    </location>
</feature>
<dbReference type="PANTHER" id="PTHR22939:SF129">
    <property type="entry name" value="SERINE PROTEASE HTRA2, MITOCHONDRIAL"/>
    <property type="match status" value="1"/>
</dbReference>
<evidence type="ECO:0000256" key="1">
    <source>
        <dbReference type="ARBA" id="ARBA00001760"/>
    </source>
</evidence>
<dbReference type="PANTHER" id="PTHR22939">
    <property type="entry name" value="SERINE PROTEASE FAMILY S1C HTRA-RELATED"/>
    <property type="match status" value="1"/>
</dbReference>
<evidence type="ECO:0000256" key="9">
    <source>
        <dbReference type="ARBA" id="ARBA00022703"/>
    </source>
</evidence>
<dbReference type="GO" id="GO:0006508">
    <property type="term" value="P:proteolysis"/>
    <property type="evidence" value="ECO:0007669"/>
    <property type="project" value="UniProtKB-KW"/>
</dbReference>
<dbReference type="EMBL" id="JAANHZ010000750">
    <property type="protein sequence ID" value="KAG5307271.1"/>
    <property type="molecule type" value="Genomic_DNA"/>
</dbReference>
<protein>
    <recommendedName>
        <fullName evidence="6">Serine protease HTRA2, mitochondrial</fullName>
        <ecNumber evidence="5">3.4.21.108</ecNumber>
    </recommendedName>
    <alternativeName>
        <fullName evidence="17">High temperature requirement protein A2</fullName>
    </alternativeName>
</protein>
<dbReference type="SUPFAM" id="SSF50156">
    <property type="entry name" value="PDZ domain-like"/>
    <property type="match status" value="1"/>
</dbReference>
<keyword evidence="21" id="KW-1185">Reference proteome</keyword>
<comment type="similarity">
    <text evidence="4">Belongs to the peptidase S1C family.</text>
</comment>
<evidence type="ECO:0000256" key="12">
    <source>
        <dbReference type="ARBA" id="ARBA00022946"/>
    </source>
</evidence>
<comment type="catalytic activity">
    <reaction evidence="1">
        <text>Cleavage of non-polar aliphatic amino-acids at the P1 position, with a preference for Val, Ile and Met. At the P2 and P3 positions, Arg is selected most strongly with a secondary preference for other hydrophilic residues.</text>
        <dbReference type="EC" id="3.4.21.108"/>
    </reaction>
</comment>
<evidence type="ECO:0000256" key="14">
    <source>
        <dbReference type="ARBA" id="ARBA00023128"/>
    </source>
</evidence>
<evidence type="ECO:0000256" key="13">
    <source>
        <dbReference type="ARBA" id="ARBA00022989"/>
    </source>
</evidence>
<dbReference type="Gene3D" id="2.40.10.120">
    <property type="match status" value="1"/>
</dbReference>
<dbReference type="GO" id="GO:0043065">
    <property type="term" value="P:positive regulation of apoptotic process"/>
    <property type="evidence" value="ECO:0007669"/>
    <property type="project" value="TreeGrafter"/>
</dbReference>
<keyword evidence="16" id="KW-0865">Zymogen</keyword>
<evidence type="ECO:0000256" key="11">
    <source>
        <dbReference type="ARBA" id="ARBA00022825"/>
    </source>
</evidence>
<evidence type="ECO:0000256" key="17">
    <source>
        <dbReference type="ARBA" id="ARBA00029644"/>
    </source>
</evidence>
<dbReference type="SUPFAM" id="SSF50494">
    <property type="entry name" value="Trypsin-like serine proteases"/>
    <property type="match status" value="1"/>
</dbReference>
<evidence type="ECO:0000256" key="2">
    <source>
        <dbReference type="ARBA" id="ARBA00004304"/>
    </source>
</evidence>
<keyword evidence="9" id="KW-0053">Apoptosis</keyword>
<dbReference type="Proteomes" id="UP000667349">
    <property type="component" value="Unassembled WGS sequence"/>
</dbReference>
<sequence length="436" mass="48237">MASSWSLVRWTCLARASNSNVSRLATFTFAKQHAGTRTFYSHQQQQQQQQQLQHGRTVFNDGTKRLLTCTAFVAATGLGYALYNWRDNIRQGIKSLILPIPPVRAISLSDGNQKRDKFNFIADAVEISAPSVVYIEIRDASRLDYFSGKPILTSNGSGFIINQDGLILTNAHVVANKPHTTMKIQVRLHDGSIYSGTVEDIDLQSDLATVRINKTNLPVMKLGSSANLRPGEFVVAIGAPLNLSNTITSGIVSSVNRPSQELGINSRNMGLIQTDAAITFGNSGGPLVDLNGEAIGINSMKVTSGISFAIPIDYAKEFLKKAELRKKNKDVLHKDLPRRRYMGITMQTLTPEILNEMQQYYEYMNVRHGVLIWKVMIGSPAYIAGLKPGDIVTHANDEPVLDSSNIYKILEQPGTIKFQILRKGRTLHIQVEPEDV</sequence>
<dbReference type="PRINTS" id="PR00834">
    <property type="entry name" value="PROTEASES2C"/>
</dbReference>
<evidence type="ECO:0000256" key="8">
    <source>
        <dbReference type="ARBA" id="ARBA00022692"/>
    </source>
</evidence>
<dbReference type="Pfam" id="PF13180">
    <property type="entry name" value="PDZ_2"/>
    <property type="match status" value="1"/>
</dbReference>
<dbReference type="Pfam" id="PF13365">
    <property type="entry name" value="Trypsin_2"/>
    <property type="match status" value="1"/>
</dbReference>
<evidence type="ECO:0000256" key="5">
    <source>
        <dbReference type="ARBA" id="ARBA00013033"/>
    </source>
</evidence>
<keyword evidence="7 20" id="KW-0645">Protease</keyword>
<organism evidence="20 21">
    <name type="scientific">Acromyrmex insinuator</name>
    <dbReference type="NCBI Taxonomy" id="230686"/>
    <lineage>
        <taxon>Eukaryota</taxon>
        <taxon>Metazoa</taxon>
        <taxon>Ecdysozoa</taxon>
        <taxon>Arthropoda</taxon>
        <taxon>Hexapoda</taxon>
        <taxon>Insecta</taxon>
        <taxon>Pterygota</taxon>
        <taxon>Neoptera</taxon>
        <taxon>Endopterygota</taxon>
        <taxon>Hymenoptera</taxon>
        <taxon>Apocrita</taxon>
        <taxon>Aculeata</taxon>
        <taxon>Formicoidea</taxon>
        <taxon>Formicidae</taxon>
        <taxon>Myrmicinae</taxon>
        <taxon>Acromyrmex</taxon>
    </lineage>
</organism>
<dbReference type="GO" id="GO:0007005">
    <property type="term" value="P:mitochondrion organization"/>
    <property type="evidence" value="ECO:0007669"/>
    <property type="project" value="UniProtKB-ARBA"/>
</dbReference>
<keyword evidence="8" id="KW-0812">Transmembrane</keyword>
<keyword evidence="12" id="KW-0809">Transit peptide</keyword>
<dbReference type="Gene3D" id="2.30.42.10">
    <property type="match status" value="1"/>
</dbReference>
<dbReference type="GO" id="GO:0031966">
    <property type="term" value="C:mitochondrial membrane"/>
    <property type="evidence" value="ECO:0007669"/>
    <property type="project" value="UniProtKB-SubCell"/>
</dbReference>
<keyword evidence="10" id="KW-0378">Hydrolase</keyword>
<evidence type="ECO:0000256" key="18">
    <source>
        <dbReference type="ARBA" id="ARBA00035606"/>
    </source>
</evidence>
<evidence type="ECO:0000313" key="20">
    <source>
        <dbReference type="EMBL" id="KAG5307271.1"/>
    </source>
</evidence>
<comment type="subcellular location">
    <subcellularLocation>
        <location evidence="3">Mitochondrion intermembrane space</location>
        <topology evidence="3">Single-pass membrane protein</topology>
    </subcellularLocation>
    <subcellularLocation>
        <location evidence="2">Mitochondrion membrane</location>
        <topology evidence="2">Single-pass membrane protein</topology>
    </subcellularLocation>
</comment>
<keyword evidence="14" id="KW-0496">Mitochondrion</keyword>
<feature type="non-terminal residue" evidence="20">
    <location>
        <position position="1"/>
    </location>
</feature>